<dbReference type="Proteomes" id="UP000253420">
    <property type="component" value="Unassembled WGS sequence"/>
</dbReference>
<feature type="transmembrane region" description="Helical" evidence="1">
    <location>
        <begin position="6"/>
        <end position="26"/>
    </location>
</feature>
<keyword evidence="1" id="KW-0812">Transmembrane</keyword>
<dbReference type="RefSeq" id="WP_114442139.1">
    <property type="nucleotide sequence ID" value="NZ_QOZG01000009.1"/>
</dbReference>
<protein>
    <submittedName>
        <fullName evidence="2">Uncharacterized protein</fullName>
    </submittedName>
</protein>
<dbReference type="OrthoDB" id="8163731at2"/>
<accession>A0A368JZ22</accession>
<keyword evidence="1" id="KW-0472">Membrane</keyword>
<gene>
    <name evidence="2" type="ORF">DUT91_19265</name>
</gene>
<comment type="caution">
    <text evidence="2">The sequence shown here is derived from an EMBL/GenBank/DDBJ whole genome shotgun (WGS) entry which is preliminary data.</text>
</comment>
<sequence>MIADYIDEFIMVCAGLWMSGVGFGFFRAPIQGQSGEQAWWARLVTHFKWMGPLLLLIAIALAIAAPS</sequence>
<keyword evidence="1" id="KW-1133">Transmembrane helix</keyword>
<reference evidence="2 3" key="1">
    <citation type="submission" date="2018-07" db="EMBL/GenBank/DDBJ databases">
        <title>The draft genome of Phyllobacterium salinisoli.</title>
        <authorList>
            <person name="Liu L."/>
            <person name="Li L."/>
            <person name="Zhang X."/>
            <person name="Liang L."/>
        </authorList>
    </citation>
    <scope>NUCLEOTIDE SEQUENCE [LARGE SCALE GENOMIC DNA]</scope>
    <source>
        <strain evidence="2 3">LLAN61</strain>
    </source>
</reference>
<feature type="transmembrane region" description="Helical" evidence="1">
    <location>
        <begin position="47"/>
        <end position="65"/>
    </location>
</feature>
<dbReference type="AlphaFoldDB" id="A0A368JZ22"/>
<evidence type="ECO:0000256" key="1">
    <source>
        <dbReference type="SAM" id="Phobius"/>
    </source>
</evidence>
<proteinExistence type="predicted"/>
<evidence type="ECO:0000313" key="3">
    <source>
        <dbReference type="Proteomes" id="UP000253420"/>
    </source>
</evidence>
<keyword evidence="3" id="KW-1185">Reference proteome</keyword>
<organism evidence="2 3">
    <name type="scientific">Phyllobacterium salinisoli</name>
    <dbReference type="NCBI Taxonomy" id="1899321"/>
    <lineage>
        <taxon>Bacteria</taxon>
        <taxon>Pseudomonadati</taxon>
        <taxon>Pseudomonadota</taxon>
        <taxon>Alphaproteobacteria</taxon>
        <taxon>Hyphomicrobiales</taxon>
        <taxon>Phyllobacteriaceae</taxon>
        <taxon>Phyllobacterium</taxon>
    </lineage>
</organism>
<evidence type="ECO:0000313" key="2">
    <source>
        <dbReference type="EMBL" id="RCS22144.1"/>
    </source>
</evidence>
<name>A0A368JZ22_9HYPH</name>
<dbReference type="EMBL" id="QOZG01000009">
    <property type="protein sequence ID" value="RCS22144.1"/>
    <property type="molecule type" value="Genomic_DNA"/>
</dbReference>